<dbReference type="PANTHER" id="PTHR37984">
    <property type="entry name" value="PROTEIN CBG26694"/>
    <property type="match status" value="1"/>
</dbReference>
<dbReference type="Ensembl" id="ENSNBRT00000012001.1">
    <property type="protein sequence ID" value="ENSNBRP00000011670.1"/>
    <property type="gene ID" value="ENSNBRG00000009100.1"/>
</dbReference>
<dbReference type="GO" id="GO:0015074">
    <property type="term" value="P:DNA integration"/>
    <property type="evidence" value="ECO:0007669"/>
    <property type="project" value="InterPro"/>
</dbReference>
<evidence type="ECO:0000313" key="4">
    <source>
        <dbReference type="Proteomes" id="UP000261580"/>
    </source>
</evidence>
<evidence type="ECO:0000256" key="1">
    <source>
        <dbReference type="SAM" id="MobiDB-lite"/>
    </source>
</evidence>
<sequence length="234" mass="26876">MALLQHLRSEAVITSMKAVFARHGVFGQFAKEWDFVHTTSSPHYPQSNGLVEKSVQTVKRLMSKARDSGADFYQSLLVYRTTPLECGMSPAQLLMGRHLRSNLPIQDNLLKTKDGNTKKKFYYDKGTKNLPELHAGDQVRFKDKTSTWAQKATVLKKDQPRSYIIQTKDGAMLRRNRRDLLKGPVVVEQRLEAAEQPQHTHETLSPETPTHKQEQTLRRSVRQVKPPMRLIEQM</sequence>
<feature type="region of interest" description="Disordered" evidence="1">
    <location>
        <begin position="192"/>
        <end position="220"/>
    </location>
</feature>
<dbReference type="InterPro" id="IPR012337">
    <property type="entry name" value="RNaseH-like_sf"/>
</dbReference>
<dbReference type="STRING" id="32507.ENSNBRP00000011670"/>
<name>A0A3Q4GPK8_NEOBR</name>
<accession>A0A3Q4GPK8</accession>
<dbReference type="InterPro" id="IPR050951">
    <property type="entry name" value="Retrovirus_Pol_polyprotein"/>
</dbReference>
<dbReference type="InterPro" id="IPR036397">
    <property type="entry name" value="RNaseH_sf"/>
</dbReference>
<protein>
    <recommendedName>
        <fullName evidence="2">Integrase catalytic domain-containing protein</fullName>
    </recommendedName>
</protein>
<dbReference type="GeneTree" id="ENSGT00490000044642"/>
<dbReference type="Proteomes" id="UP000261580">
    <property type="component" value="Unassembled WGS sequence"/>
</dbReference>
<feature type="compositionally biased region" description="Basic and acidic residues" evidence="1">
    <location>
        <begin position="192"/>
        <end position="217"/>
    </location>
</feature>
<dbReference type="Gene3D" id="3.30.420.10">
    <property type="entry name" value="Ribonuclease H-like superfamily/Ribonuclease H"/>
    <property type="match status" value="1"/>
</dbReference>
<dbReference type="Bgee" id="ENSNBRG00000009100">
    <property type="expression patterns" value="Expressed in testis and 2 other cell types or tissues"/>
</dbReference>
<dbReference type="AlphaFoldDB" id="A0A3Q4GPK8"/>
<dbReference type="InterPro" id="IPR001584">
    <property type="entry name" value="Integrase_cat-core"/>
</dbReference>
<feature type="domain" description="Integrase catalytic" evidence="2">
    <location>
        <begin position="1"/>
        <end position="126"/>
    </location>
</feature>
<keyword evidence="4" id="KW-1185">Reference proteome</keyword>
<proteinExistence type="predicted"/>
<dbReference type="GO" id="GO:0003676">
    <property type="term" value="F:nucleic acid binding"/>
    <property type="evidence" value="ECO:0007669"/>
    <property type="project" value="InterPro"/>
</dbReference>
<evidence type="ECO:0000259" key="2">
    <source>
        <dbReference type="PROSITE" id="PS50994"/>
    </source>
</evidence>
<reference evidence="3" key="1">
    <citation type="submission" date="2025-08" db="UniProtKB">
        <authorList>
            <consortium name="Ensembl"/>
        </authorList>
    </citation>
    <scope>IDENTIFICATION</scope>
</reference>
<dbReference type="OMA" id="PAMALMG"/>
<dbReference type="PROSITE" id="PS50994">
    <property type="entry name" value="INTEGRASE"/>
    <property type="match status" value="1"/>
</dbReference>
<dbReference type="PANTHER" id="PTHR37984:SF5">
    <property type="entry name" value="PROTEIN NYNRIN-LIKE"/>
    <property type="match status" value="1"/>
</dbReference>
<dbReference type="SUPFAM" id="SSF53098">
    <property type="entry name" value="Ribonuclease H-like"/>
    <property type="match status" value="1"/>
</dbReference>
<organism evidence="3 4">
    <name type="scientific">Neolamprologus brichardi</name>
    <name type="common">Fairy cichlid</name>
    <name type="synonym">Lamprologus brichardi</name>
    <dbReference type="NCBI Taxonomy" id="32507"/>
    <lineage>
        <taxon>Eukaryota</taxon>
        <taxon>Metazoa</taxon>
        <taxon>Chordata</taxon>
        <taxon>Craniata</taxon>
        <taxon>Vertebrata</taxon>
        <taxon>Euteleostomi</taxon>
        <taxon>Actinopterygii</taxon>
        <taxon>Neopterygii</taxon>
        <taxon>Teleostei</taxon>
        <taxon>Neoteleostei</taxon>
        <taxon>Acanthomorphata</taxon>
        <taxon>Ovalentaria</taxon>
        <taxon>Cichlomorphae</taxon>
        <taxon>Cichliformes</taxon>
        <taxon>Cichlidae</taxon>
        <taxon>African cichlids</taxon>
        <taxon>Pseudocrenilabrinae</taxon>
        <taxon>Lamprologini</taxon>
        <taxon>Neolamprologus</taxon>
    </lineage>
</organism>
<reference evidence="3" key="2">
    <citation type="submission" date="2025-09" db="UniProtKB">
        <authorList>
            <consortium name="Ensembl"/>
        </authorList>
    </citation>
    <scope>IDENTIFICATION</scope>
</reference>
<evidence type="ECO:0000313" key="3">
    <source>
        <dbReference type="Ensembl" id="ENSNBRP00000011670.1"/>
    </source>
</evidence>